<reference evidence="7 8" key="1">
    <citation type="submission" date="2019-08" db="EMBL/GenBank/DDBJ databases">
        <title>In-depth cultivation of the pig gut microbiome towards novel bacterial diversity and tailored functional studies.</title>
        <authorList>
            <person name="Wylensek D."/>
            <person name="Hitch T.C.A."/>
            <person name="Clavel T."/>
        </authorList>
    </citation>
    <scope>NUCLEOTIDE SEQUENCE [LARGE SCALE GENOMIC DNA]</scope>
    <source>
        <strain evidence="7 8">WCA-693-APC-5D-A</strain>
    </source>
</reference>
<name>A0A6I2UHK6_9FIRM</name>
<dbReference type="InterPro" id="IPR001029">
    <property type="entry name" value="Flagellin_N"/>
</dbReference>
<evidence type="ECO:0000259" key="5">
    <source>
        <dbReference type="Pfam" id="PF00669"/>
    </source>
</evidence>
<dbReference type="GO" id="GO:0009288">
    <property type="term" value="C:bacterial-type flagellum"/>
    <property type="evidence" value="ECO:0007669"/>
    <property type="project" value="UniProtKB-SubCell"/>
</dbReference>
<evidence type="ECO:0000313" key="7">
    <source>
        <dbReference type="EMBL" id="MSU08661.1"/>
    </source>
</evidence>
<keyword evidence="7" id="KW-0966">Cell projection</keyword>
<keyword evidence="7" id="KW-0969">Cilium</keyword>
<dbReference type="Pfam" id="PF00700">
    <property type="entry name" value="Flagellin_C"/>
    <property type="match status" value="1"/>
</dbReference>
<comment type="function">
    <text evidence="4">Flagellin is the subunit protein which polymerizes to form the filaments of bacterial flagella.</text>
</comment>
<protein>
    <recommendedName>
        <fullName evidence="2 4">Flagellin</fullName>
    </recommendedName>
</protein>
<evidence type="ECO:0000256" key="2">
    <source>
        <dbReference type="ARBA" id="ARBA00020110"/>
    </source>
</evidence>
<dbReference type="PANTHER" id="PTHR42792">
    <property type="entry name" value="FLAGELLIN"/>
    <property type="match status" value="1"/>
</dbReference>
<keyword evidence="3 4" id="KW-0975">Bacterial flagellum</keyword>
<dbReference type="Pfam" id="PF00669">
    <property type="entry name" value="Flagellin_N"/>
    <property type="match status" value="1"/>
</dbReference>
<evidence type="ECO:0000256" key="4">
    <source>
        <dbReference type="RuleBase" id="RU362073"/>
    </source>
</evidence>
<feature type="domain" description="Flagellin N-terminal" evidence="5">
    <location>
        <begin position="6"/>
        <end position="140"/>
    </location>
</feature>
<dbReference type="GeneID" id="96778595"/>
<sequence length="436" mass="45521">MATIGSYAQQLSLLNQLNMRYSSAMKHATAIATGNKVNSAADDASTYSIGKSMGVRIGSLEQADANTQTSSSMLKVADGAMSNTLDILTTMKEKALAAANSTARDSDRANIQKELNQYIDQITDNSLVEYNGMALMNGSNNYATQLTTQAYTNTSLGTEVTGSTKLTDLTRRAGDNLGIASTDTINVSYVKDGKTYHTSYTAGDTTLEDIFKNANNAGGGNVFDTTLGTTKEIGTNSSGNLQETVDGKNAITVKAAEAGKAGEISGFTISVTDASGNEKKAVNNVLSDFTESIGAAENRADNSLTLQVGADANQSIQAGLGNISARALGLIGSDGSYLSVGTVQDASAAISVIDNAINKVLEQSTNVGALSSRLEYTHSNLVTQGENLTAAQTTLIGADIAKELTQFTSDNILMQASQAMLAQSYQNSSWFLNLLG</sequence>
<comment type="similarity">
    <text evidence="1 4">Belongs to the bacterial flagellin family.</text>
</comment>
<keyword evidence="7" id="KW-0282">Flagellum</keyword>
<comment type="subcellular location">
    <subcellularLocation>
        <location evidence="4">Secreted</location>
    </subcellularLocation>
    <subcellularLocation>
        <location evidence="4">Bacterial flagellum</location>
    </subcellularLocation>
</comment>
<dbReference type="RefSeq" id="WP_154406821.1">
    <property type="nucleotide sequence ID" value="NZ_JBGUUA010000084.1"/>
</dbReference>
<dbReference type="Proteomes" id="UP000433181">
    <property type="component" value="Unassembled WGS sequence"/>
</dbReference>
<keyword evidence="4" id="KW-0964">Secreted</keyword>
<dbReference type="SUPFAM" id="SSF64518">
    <property type="entry name" value="Phase 1 flagellin"/>
    <property type="match status" value="1"/>
</dbReference>
<dbReference type="Gene3D" id="1.20.1330.10">
    <property type="entry name" value="f41 fragment of flagellin, N-terminal domain"/>
    <property type="match status" value="2"/>
</dbReference>
<evidence type="ECO:0000256" key="1">
    <source>
        <dbReference type="ARBA" id="ARBA00005709"/>
    </source>
</evidence>
<dbReference type="InterPro" id="IPR001492">
    <property type="entry name" value="Flagellin"/>
</dbReference>
<feature type="domain" description="Flagellin C-terminal" evidence="6">
    <location>
        <begin position="350"/>
        <end position="435"/>
    </location>
</feature>
<evidence type="ECO:0000256" key="3">
    <source>
        <dbReference type="ARBA" id="ARBA00023143"/>
    </source>
</evidence>
<dbReference type="AlphaFoldDB" id="A0A6I2UHK6"/>
<organism evidence="7 8">
    <name type="scientific">Anaerovibrio slackiae</name>
    <dbReference type="NCBI Taxonomy" id="2652309"/>
    <lineage>
        <taxon>Bacteria</taxon>
        <taxon>Bacillati</taxon>
        <taxon>Bacillota</taxon>
        <taxon>Negativicutes</taxon>
        <taxon>Selenomonadales</taxon>
        <taxon>Selenomonadaceae</taxon>
        <taxon>Anaerovibrio</taxon>
    </lineage>
</organism>
<dbReference type="PANTHER" id="PTHR42792:SF2">
    <property type="entry name" value="FLAGELLIN"/>
    <property type="match status" value="1"/>
</dbReference>
<dbReference type="InterPro" id="IPR046358">
    <property type="entry name" value="Flagellin_C"/>
</dbReference>
<keyword evidence="8" id="KW-1185">Reference proteome</keyword>
<dbReference type="InterPro" id="IPR042187">
    <property type="entry name" value="Flagellin_C_sub2"/>
</dbReference>
<dbReference type="EMBL" id="VUNR01000010">
    <property type="protein sequence ID" value="MSU08661.1"/>
    <property type="molecule type" value="Genomic_DNA"/>
</dbReference>
<dbReference type="GO" id="GO:0005576">
    <property type="term" value="C:extracellular region"/>
    <property type="evidence" value="ECO:0007669"/>
    <property type="project" value="UniProtKB-SubCell"/>
</dbReference>
<accession>A0A6I2UHK6</accession>
<proteinExistence type="inferred from homology"/>
<evidence type="ECO:0000259" key="6">
    <source>
        <dbReference type="Pfam" id="PF00700"/>
    </source>
</evidence>
<gene>
    <name evidence="7" type="ORF">FYJ84_06655</name>
</gene>
<evidence type="ECO:0000313" key="8">
    <source>
        <dbReference type="Proteomes" id="UP000433181"/>
    </source>
</evidence>
<comment type="caution">
    <text evidence="7">The sequence shown here is derived from an EMBL/GenBank/DDBJ whole genome shotgun (WGS) entry which is preliminary data.</text>
</comment>
<dbReference type="GO" id="GO:0005198">
    <property type="term" value="F:structural molecule activity"/>
    <property type="evidence" value="ECO:0007669"/>
    <property type="project" value="UniProtKB-UniRule"/>
</dbReference>
<dbReference type="Gene3D" id="6.10.10.10">
    <property type="entry name" value="Flagellar export chaperone, C-terminal domain"/>
    <property type="match status" value="1"/>
</dbReference>